<dbReference type="GO" id="GO:0003677">
    <property type="term" value="F:DNA binding"/>
    <property type="evidence" value="ECO:0007669"/>
    <property type="project" value="UniProtKB-KW"/>
</dbReference>
<dbReference type="InterPro" id="IPR000835">
    <property type="entry name" value="HTH_MarR-typ"/>
</dbReference>
<dbReference type="OrthoDB" id="8964931at2"/>
<dbReference type="Proteomes" id="UP000451565">
    <property type="component" value="Unassembled WGS sequence"/>
</dbReference>
<evidence type="ECO:0000256" key="1">
    <source>
        <dbReference type="ARBA" id="ARBA00023015"/>
    </source>
</evidence>
<dbReference type="AlphaFoldDB" id="A0A843YT56"/>
<evidence type="ECO:0000259" key="4">
    <source>
        <dbReference type="PROSITE" id="PS50995"/>
    </source>
</evidence>
<dbReference type="SMART" id="SM00347">
    <property type="entry name" value="HTH_MARR"/>
    <property type="match status" value="1"/>
</dbReference>
<proteinExistence type="predicted"/>
<feature type="domain" description="HTH marR-type" evidence="4">
    <location>
        <begin position="3"/>
        <end position="139"/>
    </location>
</feature>
<keyword evidence="3" id="KW-0804">Transcription</keyword>
<evidence type="ECO:0000313" key="6">
    <source>
        <dbReference type="Proteomes" id="UP000451565"/>
    </source>
</evidence>
<evidence type="ECO:0000256" key="3">
    <source>
        <dbReference type="ARBA" id="ARBA00023163"/>
    </source>
</evidence>
<accession>A0A843YT56</accession>
<name>A0A843YT56_9BURK</name>
<keyword evidence="1" id="KW-0805">Transcription regulation</keyword>
<dbReference type="EMBL" id="WINI01000004">
    <property type="protein sequence ID" value="MQR00894.1"/>
    <property type="molecule type" value="Genomic_DNA"/>
</dbReference>
<protein>
    <submittedName>
        <fullName evidence="5">MarR family transcriptional regulator</fullName>
    </submittedName>
</protein>
<dbReference type="GO" id="GO:0003700">
    <property type="term" value="F:DNA-binding transcription factor activity"/>
    <property type="evidence" value="ECO:0007669"/>
    <property type="project" value="InterPro"/>
</dbReference>
<comment type="caution">
    <text evidence="5">The sequence shown here is derived from an EMBL/GenBank/DDBJ whole genome shotgun (WGS) entry which is preliminary data.</text>
</comment>
<dbReference type="InterPro" id="IPR036390">
    <property type="entry name" value="WH_DNA-bd_sf"/>
</dbReference>
<evidence type="ECO:0000256" key="2">
    <source>
        <dbReference type="ARBA" id="ARBA00023125"/>
    </source>
</evidence>
<dbReference type="InterPro" id="IPR036388">
    <property type="entry name" value="WH-like_DNA-bd_sf"/>
</dbReference>
<dbReference type="RefSeq" id="WP_153234502.1">
    <property type="nucleotide sequence ID" value="NZ_WINI01000004.1"/>
</dbReference>
<keyword evidence="6" id="KW-1185">Reference proteome</keyword>
<evidence type="ECO:0000313" key="5">
    <source>
        <dbReference type="EMBL" id="MQR00894.1"/>
    </source>
</evidence>
<dbReference type="Gene3D" id="1.10.10.10">
    <property type="entry name" value="Winged helix-like DNA-binding domain superfamily/Winged helix DNA-binding domain"/>
    <property type="match status" value="1"/>
</dbReference>
<organism evidence="5 6">
    <name type="scientific">Glaciimonas soli</name>
    <dbReference type="NCBI Taxonomy" id="2590999"/>
    <lineage>
        <taxon>Bacteria</taxon>
        <taxon>Pseudomonadati</taxon>
        <taxon>Pseudomonadota</taxon>
        <taxon>Betaproteobacteria</taxon>
        <taxon>Burkholderiales</taxon>
        <taxon>Oxalobacteraceae</taxon>
        <taxon>Glaciimonas</taxon>
    </lineage>
</organism>
<sequence>MTSQCTCSNLRQLNRKMTSIYDRHLAADALTISQYSLLARIGRYGAIGVIPLAAKMGMDRSTMSRTLKPLISAGWIEMVDLPIEMLTDKRSFGVELSANGEKKWKAAFPSWRKAQNQINKILGEKLHQDLVALVDDANLKFENN</sequence>
<gene>
    <name evidence="5" type="ORF">GEV47_09375</name>
</gene>
<dbReference type="PROSITE" id="PS50995">
    <property type="entry name" value="HTH_MARR_2"/>
    <property type="match status" value="1"/>
</dbReference>
<dbReference type="Pfam" id="PF01047">
    <property type="entry name" value="MarR"/>
    <property type="match status" value="1"/>
</dbReference>
<reference evidence="5 6" key="1">
    <citation type="submission" date="2019-10" db="EMBL/GenBank/DDBJ databases">
        <title>Glaciimonas soli sp. nov., a psychrophilic bacterium isolated from the forest soil of a high elevation mountain in Taiwan.</title>
        <authorList>
            <person name="Wang L.-T."/>
            <person name="Shieh W.Y."/>
        </authorList>
    </citation>
    <scope>NUCLEOTIDE SEQUENCE [LARGE SCALE GENOMIC DNA]</scope>
    <source>
        <strain evidence="5 6">GS1</strain>
    </source>
</reference>
<dbReference type="PANTHER" id="PTHR42756">
    <property type="entry name" value="TRANSCRIPTIONAL REGULATOR, MARR"/>
    <property type="match status" value="1"/>
</dbReference>
<keyword evidence="2" id="KW-0238">DNA-binding</keyword>
<dbReference type="PANTHER" id="PTHR42756:SF1">
    <property type="entry name" value="TRANSCRIPTIONAL REPRESSOR OF EMRAB OPERON"/>
    <property type="match status" value="1"/>
</dbReference>
<dbReference type="SUPFAM" id="SSF46785">
    <property type="entry name" value="Winged helix' DNA-binding domain"/>
    <property type="match status" value="1"/>
</dbReference>